<feature type="non-terminal residue" evidence="3">
    <location>
        <position position="1"/>
    </location>
</feature>
<comment type="caution">
    <text evidence="3">The sequence shown here is derived from an EMBL/GenBank/DDBJ whole genome shotgun (WGS) entry which is preliminary data.</text>
</comment>
<dbReference type="InterPro" id="IPR057678">
    <property type="entry name" value="DUF7918"/>
</dbReference>
<sequence length="564" mass="63874">MILQRSGISAWITDSEGDRLKEYQVEETADGILQCWVPSVEGANFKIQWEVIGNPRPGFDLCAYPHLDGVKFTGSVLYTKNITRGDIGQLSKESIGISTARLYEFGKRELTDKDTGIKLDSLMAKRLNTIQVDFVWGRGGGSKSKKQFEEHEEIGPIHEKTAKKGHTGAAKLGRTVSISKATRCTFHPSRNIKQDTFIFCYAPEGKHDIFEHVDDILPASLDTIDWLRAREIIPTTPEPVSQHSRSTQKRARNNAARPVDVDELETDDDEIQFIKHLPRQHRYPMLFDKYGLSAWITNSEGDELPEYQVQETSDDTIQCWIPSTNGTNFKIEWKILKNPHPKLDIRTTPYLDGVRLRGTAWGKSAFGKHDRQSIGHSTAQLYEFGERVLTDNDNYLKPDQSILESMNTIKLTLHWGQQSKSRPTRSFCKPQELAPVHEKAAKKGHSGAAKLGKTVVFDSTAEGSVTFEPSKSIKPLNFVFCYAPEDWLRAREIIPHSPEPDSQDNQSTLKRERSATPEIIDIDELETDDDEIQIIKHMIPAPVANKRQRTTGEKDNVRPKDEDN</sequence>
<dbReference type="PANTHER" id="PTHR36223:SF1">
    <property type="entry name" value="TRANSCRIPTION ELONGATION FACTOR EAF N-TERMINAL DOMAIN-CONTAINING PROTEIN"/>
    <property type="match status" value="1"/>
</dbReference>
<name>A0A8H7HI89_9AGAM</name>
<feature type="region of interest" description="Disordered" evidence="1">
    <location>
        <begin position="235"/>
        <end position="260"/>
    </location>
</feature>
<organism evidence="3 4">
    <name type="scientific">Rhizoctonia solani</name>
    <dbReference type="NCBI Taxonomy" id="456999"/>
    <lineage>
        <taxon>Eukaryota</taxon>
        <taxon>Fungi</taxon>
        <taxon>Dikarya</taxon>
        <taxon>Basidiomycota</taxon>
        <taxon>Agaricomycotina</taxon>
        <taxon>Agaricomycetes</taxon>
        <taxon>Cantharellales</taxon>
        <taxon>Ceratobasidiaceae</taxon>
        <taxon>Rhizoctonia</taxon>
    </lineage>
</organism>
<evidence type="ECO:0000259" key="2">
    <source>
        <dbReference type="Pfam" id="PF25534"/>
    </source>
</evidence>
<feature type="domain" description="DUF7918" evidence="2">
    <location>
        <begin position="16"/>
        <end position="201"/>
    </location>
</feature>
<accession>A0A8H7HI89</accession>
<dbReference type="Pfam" id="PF25534">
    <property type="entry name" value="DUF7918"/>
    <property type="match status" value="2"/>
</dbReference>
<feature type="domain" description="DUF7918" evidence="2">
    <location>
        <begin position="300"/>
        <end position="497"/>
    </location>
</feature>
<dbReference type="PANTHER" id="PTHR36223">
    <property type="entry name" value="BETA-LACTAMASE-TYPE TRANSPEPTIDASE FOLD DOMAIN CONTAINING PROTEIN"/>
    <property type="match status" value="1"/>
</dbReference>
<proteinExistence type="predicted"/>
<dbReference type="Proteomes" id="UP000602905">
    <property type="component" value="Unassembled WGS sequence"/>
</dbReference>
<dbReference type="EMBL" id="JACYCD010000651">
    <property type="protein sequence ID" value="KAF8689759.1"/>
    <property type="molecule type" value="Genomic_DNA"/>
</dbReference>
<dbReference type="OrthoDB" id="3364132at2759"/>
<evidence type="ECO:0000313" key="4">
    <source>
        <dbReference type="Proteomes" id="UP000602905"/>
    </source>
</evidence>
<evidence type="ECO:0000313" key="3">
    <source>
        <dbReference type="EMBL" id="KAF8689759.1"/>
    </source>
</evidence>
<gene>
    <name evidence="3" type="ORF">RHS03_09039</name>
</gene>
<dbReference type="AlphaFoldDB" id="A0A8H7HI89"/>
<feature type="compositionally biased region" description="Basic and acidic residues" evidence="1">
    <location>
        <begin position="550"/>
        <end position="564"/>
    </location>
</feature>
<feature type="region of interest" description="Disordered" evidence="1">
    <location>
        <begin position="495"/>
        <end position="564"/>
    </location>
</feature>
<feature type="compositionally biased region" description="Acidic residues" evidence="1">
    <location>
        <begin position="520"/>
        <end position="532"/>
    </location>
</feature>
<reference evidence="3" key="1">
    <citation type="submission" date="2020-09" db="EMBL/GenBank/DDBJ databases">
        <title>Comparative genome analyses of four rice-infecting Rhizoctonia solani isolates reveal extensive enrichment of homogalacturonan modification genes.</title>
        <authorList>
            <person name="Lee D.-Y."/>
            <person name="Jeon J."/>
            <person name="Kim K.-T."/>
            <person name="Cheong K."/>
            <person name="Song H."/>
            <person name="Choi G."/>
            <person name="Ko J."/>
            <person name="Opiyo S.O."/>
            <person name="Zuo S."/>
            <person name="Madhav S."/>
            <person name="Lee Y.-H."/>
            <person name="Wang G.-L."/>
        </authorList>
    </citation>
    <scope>NUCLEOTIDE SEQUENCE</scope>
    <source>
        <strain evidence="3">AG1-IA WGL</strain>
    </source>
</reference>
<evidence type="ECO:0000256" key="1">
    <source>
        <dbReference type="SAM" id="MobiDB-lite"/>
    </source>
</evidence>
<protein>
    <recommendedName>
        <fullName evidence="2">DUF7918 domain-containing protein</fullName>
    </recommendedName>
</protein>